<name>A0A518G6K2_9BACT</name>
<proteinExistence type="predicted"/>
<accession>A0A518G6K2</accession>
<dbReference type="Proteomes" id="UP000318017">
    <property type="component" value="Chromosome"/>
</dbReference>
<organism evidence="1 2">
    <name type="scientific">Aureliella helgolandensis</name>
    <dbReference type="NCBI Taxonomy" id="2527968"/>
    <lineage>
        <taxon>Bacteria</taxon>
        <taxon>Pseudomonadati</taxon>
        <taxon>Planctomycetota</taxon>
        <taxon>Planctomycetia</taxon>
        <taxon>Pirellulales</taxon>
        <taxon>Pirellulaceae</taxon>
        <taxon>Aureliella</taxon>
    </lineage>
</organism>
<dbReference type="EMBL" id="CP036298">
    <property type="protein sequence ID" value="QDV24211.1"/>
    <property type="molecule type" value="Genomic_DNA"/>
</dbReference>
<sequence>MLVIVSRACFSEVFQNPETLVAGFNIAFWKYAGQLTELAESNIRTSTATEKDWGIGIWLVGAKALQVEPNCAIHRTPEGLACFHAPIIEPSPR</sequence>
<reference evidence="1 2" key="1">
    <citation type="submission" date="2019-02" db="EMBL/GenBank/DDBJ databases">
        <title>Deep-cultivation of Planctomycetes and their phenomic and genomic characterization uncovers novel biology.</title>
        <authorList>
            <person name="Wiegand S."/>
            <person name="Jogler M."/>
            <person name="Boedeker C."/>
            <person name="Pinto D."/>
            <person name="Vollmers J."/>
            <person name="Rivas-Marin E."/>
            <person name="Kohn T."/>
            <person name="Peeters S.H."/>
            <person name="Heuer A."/>
            <person name="Rast P."/>
            <person name="Oberbeckmann S."/>
            <person name="Bunk B."/>
            <person name="Jeske O."/>
            <person name="Meyerdierks A."/>
            <person name="Storesund J.E."/>
            <person name="Kallscheuer N."/>
            <person name="Luecker S."/>
            <person name="Lage O.M."/>
            <person name="Pohl T."/>
            <person name="Merkel B.J."/>
            <person name="Hornburger P."/>
            <person name="Mueller R.-W."/>
            <person name="Bruemmer F."/>
            <person name="Labrenz M."/>
            <person name="Spormann A.M."/>
            <person name="Op den Camp H."/>
            <person name="Overmann J."/>
            <person name="Amann R."/>
            <person name="Jetten M.S.M."/>
            <person name="Mascher T."/>
            <person name="Medema M.H."/>
            <person name="Devos D.P."/>
            <person name="Kaster A.-K."/>
            <person name="Ovreas L."/>
            <person name="Rohde M."/>
            <person name="Galperin M.Y."/>
            <person name="Jogler C."/>
        </authorList>
    </citation>
    <scope>NUCLEOTIDE SEQUENCE [LARGE SCALE GENOMIC DNA]</scope>
    <source>
        <strain evidence="1 2">Q31a</strain>
    </source>
</reference>
<keyword evidence="2" id="KW-1185">Reference proteome</keyword>
<evidence type="ECO:0000313" key="1">
    <source>
        <dbReference type="EMBL" id="QDV24211.1"/>
    </source>
</evidence>
<gene>
    <name evidence="1" type="ORF">Q31a_25260</name>
</gene>
<dbReference type="AlphaFoldDB" id="A0A518G6K2"/>
<dbReference type="KEGG" id="ahel:Q31a_25260"/>
<evidence type="ECO:0000313" key="2">
    <source>
        <dbReference type="Proteomes" id="UP000318017"/>
    </source>
</evidence>
<protein>
    <submittedName>
        <fullName evidence="1">Uncharacterized protein</fullName>
    </submittedName>
</protein>